<dbReference type="InterPro" id="IPR019260">
    <property type="entry name" value="DUF2262"/>
</dbReference>
<proteinExistence type="predicted"/>
<gene>
    <name evidence="3" type="ORF">M8T91_18345</name>
</gene>
<dbReference type="Proteomes" id="UP001321520">
    <property type="component" value="Chromosome"/>
</dbReference>
<dbReference type="Pfam" id="PF10020">
    <property type="entry name" value="DUF2262"/>
    <property type="match status" value="1"/>
</dbReference>
<feature type="domain" description="DUF7021" evidence="2">
    <location>
        <begin position="12"/>
        <end position="135"/>
    </location>
</feature>
<protein>
    <submittedName>
        <fullName evidence="3">DUF2262 domain-containing protein</fullName>
    </submittedName>
</protein>
<dbReference type="InterPro" id="IPR054286">
    <property type="entry name" value="DUF7021"/>
</dbReference>
<evidence type="ECO:0000313" key="4">
    <source>
        <dbReference type="Proteomes" id="UP001321520"/>
    </source>
</evidence>
<name>A0ABY9EGA3_9GAMM</name>
<feature type="domain" description="DUF2262" evidence="1">
    <location>
        <begin position="144"/>
        <end position="278"/>
    </location>
</feature>
<reference evidence="3 4" key="1">
    <citation type="submission" date="2022-05" db="EMBL/GenBank/DDBJ databases">
        <title>Microbulbifer sp. nov., isolated from sponge.</title>
        <authorList>
            <person name="Gao L."/>
        </authorList>
    </citation>
    <scope>NUCLEOTIDE SEQUENCE [LARGE SCALE GENOMIC DNA]</scope>
    <source>
        <strain evidence="3 4">MI-G</strain>
    </source>
</reference>
<evidence type="ECO:0000259" key="2">
    <source>
        <dbReference type="Pfam" id="PF22886"/>
    </source>
</evidence>
<keyword evidence="4" id="KW-1185">Reference proteome</keyword>
<dbReference type="Pfam" id="PF22886">
    <property type="entry name" value="DUF7021"/>
    <property type="match status" value="1"/>
</dbReference>
<dbReference type="EMBL" id="CP098023">
    <property type="protein sequence ID" value="WKD49821.1"/>
    <property type="molecule type" value="Genomic_DNA"/>
</dbReference>
<organism evidence="3 4">
    <name type="scientific">Microbulbifer spongiae</name>
    <dbReference type="NCBI Taxonomy" id="2944933"/>
    <lineage>
        <taxon>Bacteria</taxon>
        <taxon>Pseudomonadati</taxon>
        <taxon>Pseudomonadota</taxon>
        <taxon>Gammaproteobacteria</taxon>
        <taxon>Cellvibrionales</taxon>
        <taxon>Microbulbiferaceae</taxon>
        <taxon>Microbulbifer</taxon>
    </lineage>
</organism>
<accession>A0ABY9EGA3</accession>
<sequence length="280" mass="31219">MEDMFEDTSIKKEKLHREFAELPETIITGVVGARGAVGNKRGAGKVPGDEYWSLKLSLIAWKELGKKINNSPLIFSNELTYNELKLIQDHVERESLVQFKVKLSKESPFGDARAQLLSILDTPDDIELKAALEKYKEPVEVTHPEFGVLVLDRSLDCFEGRINWQGEPVELSVSVDEEDGSISSSLKTIEALYSQSGDWSKKIADYAVSELLEVMNENWLEGQKEFTASDFINSMELLFITVYPDGKFEFCHDDGDMFLGHSIVISGSLTDGLSEAGISG</sequence>
<dbReference type="RefSeq" id="WP_301415668.1">
    <property type="nucleotide sequence ID" value="NZ_CP098023.1"/>
</dbReference>
<evidence type="ECO:0000259" key="1">
    <source>
        <dbReference type="Pfam" id="PF10020"/>
    </source>
</evidence>
<evidence type="ECO:0000313" key="3">
    <source>
        <dbReference type="EMBL" id="WKD49821.1"/>
    </source>
</evidence>